<sequence length="55" mass="6224">MKNGIIVLEPHIRMMGDDPWLFLSRLTSSRRAKGSFSGALFYFYTSLLLACLIDA</sequence>
<evidence type="ECO:0000313" key="2">
    <source>
        <dbReference type="EMBL" id="RPB06238.1"/>
    </source>
</evidence>
<organism evidence="2 3">
    <name type="scientific">Choiromyces venosus 120613-1</name>
    <dbReference type="NCBI Taxonomy" id="1336337"/>
    <lineage>
        <taxon>Eukaryota</taxon>
        <taxon>Fungi</taxon>
        <taxon>Dikarya</taxon>
        <taxon>Ascomycota</taxon>
        <taxon>Pezizomycotina</taxon>
        <taxon>Pezizomycetes</taxon>
        <taxon>Pezizales</taxon>
        <taxon>Tuberaceae</taxon>
        <taxon>Choiromyces</taxon>
    </lineage>
</organism>
<reference evidence="2 3" key="1">
    <citation type="journal article" date="2018" name="Nat. Ecol. Evol.">
        <title>Pezizomycetes genomes reveal the molecular basis of ectomycorrhizal truffle lifestyle.</title>
        <authorList>
            <person name="Murat C."/>
            <person name="Payen T."/>
            <person name="Noel B."/>
            <person name="Kuo A."/>
            <person name="Morin E."/>
            <person name="Chen J."/>
            <person name="Kohler A."/>
            <person name="Krizsan K."/>
            <person name="Balestrini R."/>
            <person name="Da Silva C."/>
            <person name="Montanini B."/>
            <person name="Hainaut M."/>
            <person name="Levati E."/>
            <person name="Barry K.W."/>
            <person name="Belfiori B."/>
            <person name="Cichocki N."/>
            <person name="Clum A."/>
            <person name="Dockter R.B."/>
            <person name="Fauchery L."/>
            <person name="Guy J."/>
            <person name="Iotti M."/>
            <person name="Le Tacon F."/>
            <person name="Lindquist E.A."/>
            <person name="Lipzen A."/>
            <person name="Malagnac F."/>
            <person name="Mello A."/>
            <person name="Molinier V."/>
            <person name="Miyauchi S."/>
            <person name="Poulain J."/>
            <person name="Riccioni C."/>
            <person name="Rubini A."/>
            <person name="Sitrit Y."/>
            <person name="Splivallo R."/>
            <person name="Traeger S."/>
            <person name="Wang M."/>
            <person name="Zifcakova L."/>
            <person name="Wipf D."/>
            <person name="Zambonelli A."/>
            <person name="Paolocci F."/>
            <person name="Nowrousian M."/>
            <person name="Ottonello S."/>
            <person name="Baldrian P."/>
            <person name="Spatafora J.W."/>
            <person name="Henrissat B."/>
            <person name="Nagy L.G."/>
            <person name="Aury J.M."/>
            <person name="Wincker P."/>
            <person name="Grigoriev I.V."/>
            <person name="Bonfante P."/>
            <person name="Martin F.M."/>
        </authorList>
    </citation>
    <scope>NUCLEOTIDE SEQUENCE [LARGE SCALE GENOMIC DNA]</scope>
    <source>
        <strain evidence="2 3">120613-1</strain>
    </source>
</reference>
<keyword evidence="1" id="KW-0812">Transmembrane</keyword>
<evidence type="ECO:0000313" key="3">
    <source>
        <dbReference type="Proteomes" id="UP000276215"/>
    </source>
</evidence>
<evidence type="ECO:0000256" key="1">
    <source>
        <dbReference type="SAM" id="Phobius"/>
    </source>
</evidence>
<protein>
    <submittedName>
        <fullName evidence="2">Uncharacterized protein</fullName>
    </submittedName>
</protein>
<accession>A0A3N4K9W1</accession>
<keyword evidence="1" id="KW-1133">Transmembrane helix</keyword>
<gene>
    <name evidence="2" type="ORF">L873DRAFT_1797216</name>
</gene>
<feature type="transmembrane region" description="Helical" evidence="1">
    <location>
        <begin position="34"/>
        <end position="53"/>
    </location>
</feature>
<name>A0A3N4K9W1_9PEZI</name>
<dbReference type="EMBL" id="ML120351">
    <property type="protein sequence ID" value="RPB06238.1"/>
    <property type="molecule type" value="Genomic_DNA"/>
</dbReference>
<keyword evidence="3" id="KW-1185">Reference proteome</keyword>
<proteinExistence type="predicted"/>
<dbReference type="Proteomes" id="UP000276215">
    <property type="component" value="Unassembled WGS sequence"/>
</dbReference>
<keyword evidence="1" id="KW-0472">Membrane</keyword>
<dbReference type="AlphaFoldDB" id="A0A3N4K9W1"/>